<organism evidence="9 10">
    <name type="scientific">Xylocopa violacea</name>
    <name type="common">Violet carpenter bee</name>
    <name type="synonym">Apis violacea</name>
    <dbReference type="NCBI Taxonomy" id="135666"/>
    <lineage>
        <taxon>Eukaryota</taxon>
        <taxon>Metazoa</taxon>
        <taxon>Ecdysozoa</taxon>
        <taxon>Arthropoda</taxon>
        <taxon>Hexapoda</taxon>
        <taxon>Insecta</taxon>
        <taxon>Pterygota</taxon>
        <taxon>Neoptera</taxon>
        <taxon>Endopterygota</taxon>
        <taxon>Hymenoptera</taxon>
        <taxon>Apocrita</taxon>
        <taxon>Aculeata</taxon>
        <taxon>Apoidea</taxon>
        <taxon>Anthophila</taxon>
        <taxon>Apidae</taxon>
        <taxon>Xylocopa</taxon>
        <taxon>Xylocopa</taxon>
    </lineage>
</organism>
<proteinExistence type="inferred from homology"/>
<reference evidence="9 10" key="1">
    <citation type="submission" date="2024-08" db="EMBL/GenBank/DDBJ databases">
        <authorList>
            <person name="Will J Nash"/>
            <person name="Angela Man"/>
            <person name="Seanna McTaggart"/>
            <person name="Kendall Baker"/>
            <person name="Tom Barker"/>
            <person name="Leah Catchpole"/>
            <person name="Alex Durrant"/>
            <person name="Karim Gharbi"/>
            <person name="Naomi Irish"/>
            <person name="Gemy Kaithakottil"/>
            <person name="Debby Ku"/>
            <person name="Aaliyah Providence"/>
            <person name="Felix Shaw"/>
            <person name="David Swarbreck"/>
            <person name="Chris Watkins"/>
            <person name="Ann M. McCartney"/>
            <person name="Giulio Formenti"/>
            <person name="Alice Mouton"/>
            <person name="Noel Vella"/>
            <person name="Bjorn M von Reumont"/>
            <person name="Adriana Vella"/>
            <person name="Wilfried Haerty"/>
        </authorList>
    </citation>
    <scope>NUCLEOTIDE SEQUENCE [LARGE SCALE GENOMIC DNA]</scope>
</reference>
<feature type="signal peptide" evidence="8">
    <location>
        <begin position="1"/>
        <end position="23"/>
    </location>
</feature>
<dbReference type="InterPro" id="IPR029033">
    <property type="entry name" value="His_PPase_superfam"/>
</dbReference>
<dbReference type="CDD" id="cd07061">
    <property type="entry name" value="HP_HAP_like"/>
    <property type="match status" value="1"/>
</dbReference>
<dbReference type="PANTHER" id="PTHR11567">
    <property type="entry name" value="ACID PHOSPHATASE-RELATED"/>
    <property type="match status" value="1"/>
</dbReference>
<accession>A0ABP1MZX7</accession>
<keyword evidence="4 8" id="KW-0732">Signal</keyword>
<dbReference type="SUPFAM" id="SSF53254">
    <property type="entry name" value="Phosphoglycerate mutase-like"/>
    <property type="match status" value="1"/>
</dbReference>
<feature type="chain" id="PRO_5045945330" description="acid phosphatase" evidence="8">
    <location>
        <begin position="24"/>
        <end position="374"/>
    </location>
</feature>
<dbReference type="InterPro" id="IPR050645">
    <property type="entry name" value="Histidine_acid_phosphatase"/>
</dbReference>
<sequence length="374" mass="43223">MARLNTCVEIILLLSQLLLLTKADYRLESVQVIFRHGDRTPTREELYPKLPHNPIYDSLGYGQLTEIGKKREYRLGTLLRQRYGKFLGDVHNYNDVYAVSTDFERTKMSLQLVLSGLYPSDQAHLNAMPLIYVPKIVDTLMLPMSCPTYVKELKRIKNSAMLHALLTNYWDLFEYISRNTGLDMSDPLFTTSTLYHFLVTQKSMKISLPGWINENVQRRIEEIVRLEYEVQSYTTALKRMYGGHLIKEFIQNMNSKRNASANSPKLFLYSGHEVNVAAFAKAHGFMLPTIPAYGSAIIVEKWQNSAGKGFVQMLHWTGVTENLLPYVIHNCGNMCPYERYVQLVQDVLPTNEDSNCLWNTITKDNLRSYYSRKF</sequence>
<evidence type="ECO:0000256" key="1">
    <source>
        <dbReference type="ARBA" id="ARBA00000032"/>
    </source>
</evidence>
<dbReference type="EMBL" id="CAXAJV020001281">
    <property type="protein sequence ID" value="CAL7933681.1"/>
    <property type="molecule type" value="Genomic_DNA"/>
</dbReference>
<keyword evidence="10" id="KW-1185">Reference proteome</keyword>
<keyword evidence="5" id="KW-0378">Hydrolase</keyword>
<gene>
    <name evidence="9" type="ORF">XYLVIOL_LOCUS588</name>
</gene>
<dbReference type="PROSITE" id="PS00616">
    <property type="entry name" value="HIS_ACID_PHOSPHAT_1"/>
    <property type="match status" value="1"/>
</dbReference>
<comment type="similarity">
    <text evidence="2">Belongs to the histidine acid phosphatase family.</text>
</comment>
<evidence type="ECO:0000256" key="2">
    <source>
        <dbReference type="ARBA" id="ARBA00005375"/>
    </source>
</evidence>
<evidence type="ECO:0000256" key="8">
    <source>
        <dbReference type="SAM" id="SignalP"/>
    </source>
</evidence>
<dbReference type="Pfam" id="PF00328">
    <property type="entry name" value="His_Phos_2"/>
    <property type="match status" value="1"/>
</dbReference>
<evidence type="ECO:0000313" key="9">
    <source>
        <dbReference type="EMBL" id="CAL7933681.1"/>
    </source>
</evidence>
<evidence type="ECO:0000256" key="6">
    <source>
        <dbReference type="ARBA" id="ARBA00023157"/>
    </source>
</evidence>
<comment type="catalytic activity">
    <reaction evidence="1">
        <text>a phosphate monoester + H2O = an alcohol + phosphate</text>
        <dbReference type="Rhea" id="RHEA:15017"/>
        <dbReference type="ChEBI" id="CHEBI:15377"/>
        <dbReference type="ChEBI" id="CHEBI:30879"/>
        <dbReference type="ChEBI" id="CHEBI:43474"/>
        <dbReference type="ChEBI" id="CHEBI:67140"/>
        <dbReference type="EC" id="3.1.3.2"/>
    </reaction>
</comment>
<evidence type="ECO:0000256" key="4">
    <source>
        <dbReference type="ARBA" id="ARBA00022729"/>
    </source>
</evidence>
<dbReference type="EC" id="3.1.3.2" evidence="3"/>
<comment type="caution">
    <text evidence="9">The sequence shown here is derived from an EMBL/GenBank/DDBJ whole genome shotgun (WGS) entry which is preliminary data.</text>
</comment>
<dbReference type="InterPro" id="IPR033379">
    <property type="entry name" value="Acid_Pase_AS"/>
</dbReference>
<dbReference type="InterPro" id="IPR000560">
    <property type="entry name" value="His_Pase_clade-2"/>
</dbReference>
<name>A0ABP1MZX7_XYLVO</name>
<dbReference type="Proteomes" id="UP001642520">
    <property type="component" value="Unassembled WGS sequence"/>
</dbReference>
<evidence type="ECO:0000256" key="3">
    <source>
        <dbReference type="ARBA" id="ARBA00012646"/>
    </source>
</evidence>
<evidence type="ECO:0000256" key="7">
    <source>
        <dbReference type="ARBA" id="ARBA00023180"/>
    </source>
</evidence>
<keyword evidence="6" id="KW-1015">Disulfide bond</keyword>
<keyword evidence="7" id="KW-0325">Glycoprotein</keyword>
<evidence type="ECO:0000256" key="5">
    <source>
        <dbReference type="ARBA" id="ARBA00022801"/>
    </source>
</evidence>
<dbReference type="Gene3D" id="3.40.50.1240">
    <property type="entry name" value="Phosphoglycerate mutase-like"/>
    <property type="match status" value="1"/>
</dbReference>
<dbReference type="PANTHER" id="PTHR11567:SF211">
    <property type="entry name" value="PROSTATIC ACID PHOSPHATASE"/>
    <property type="match status" value="1"/>
</dbReference>
<protein>
    <recommendedName>
        <fullName evidence="3">acid phosphatase</fullName>
        <ecNumber evidence="3">3.1.3.2</ecNumber>
    </recommendedName>
</protein>
<evidence type="ECO:0000313" key="10">
    <source>
        <dbReference type="Proteomes" id="UP001642520"/>
    </source>
</evidence>